<dbReference type="InterPro" id="IPR043129">
    <property type="entry name" value="ATPase_NBD"/>
</dbReference>
<keyword evidence="7" id="KW-0418">Kinase</keyword>
<dbReference type="SUPFAM" id="SSF53067">
    <property type="entry name" value="Actin-like ATPase domain"/>
    <property type="match status" value="2"/>
</dbReference>
<dbReference type="PRINTS" id="PR00301">
    <property type="entry name" value="HEATSHOCK70"/>
</dbReference>
<evidence type="ECO:0000313" key="12">
    <source>
        <dbReference type="EMBL" id="KAK5991079.1"/>
    </source>
</evidence>
<evidence type="ECO:0000259" key="10">
    <source>
        <dbReference type="PROSITE" id="PS50206"/>
    </source>
</evidence>
<dbReference type="Pfam" id="PF08064">
    <property type="entry name" value="UME"/>
    <property type="match status" value="1"/>
</dbReference>
<reference evidence="12 13" key="1">
    <citation type="submission" date="2024-01" db="EMBL/GenBank/DDBJ databases">
        <title>Complete genome of Cladobotryum mycophilum ATHUM6906.</title>
        <authorList>
            <person name="Christinaki A.C."/>
            <person name="Myridakis A.I."/>
            <person name="Kouvelis V.N."/>
        </authorList>
    </citation>
    <scope>NUCLEOTIDE SEQUENCE [LARGE SCALE GENOMIC DNA]</scope>
    <source>
        <strain evidence="12 13">ATHUM6906</strain>
    </source>
</reference>
<evidence type="ECO:0000313" key="13">
    <source>
        <dbReference type="Proteomes" id="UP001338125"/>
    </source>
</evidence>
<feature type="non-terminal residue" evidence="12">
    <location>
        <position position="2345"/>
    </location>
</feature>
<evidence type="ECO:0000256" key="4">
    <source>
        <dbReference type="ARBA" id="ARBA00022679"/>
    </source>
</evidence>
<keyword evidence="4" id="KW-0808">Transferase</keyword>
<feature type="domain" description="FAT" evidence="11">
    <location>
        <begin position="2025"/>
        <end position="2345"/>
    </location>
</feature>
<name>A0ABR0SFY4_9HYPO</name>
<dbReference type="InterPro" id="IPR012993">
    <property type="entry name" value="UME"/>
</dbReference>
<dbReference type="InterPro" id="IPR058681">
    <property type="entry name" value="HEAT_MEC1_N"/>
</dbReference>
<dbReference type="InterPro" id="IPR003151">
    <property type="entry name" value="PIK-rel_kinase_FAT"/>
</dbReference>
<evidence type="ECO:0000256" key="7">
    <source>
        <dbReference type="ARBA" id="ARBA00022777"/>
    </source>
</evidence>
<dbReference type="Gene3D" id="3.90.640.10">
    <property type="entry name" value="Actin, Chain A, domain 4"/>
    <property type="match status" value="1"/>
</dbReference>
<dbReference type="PANTHER" id="PTHR14187:SF82">
    <property type="entry name" value="FAMILY CHAPERONE, PUTATIVE (AFU_ORTHOLOGUE AFUA_7G08575)-RELATED"/>
    <property type="match status" value="1"/>
</dbReference>
<evidence type="ECO:0000256" key="9">
    <source>
        <dbReference type="ARBA" id="ARBA00023242"/>
    </source>
</evidence>
<feature type="domain" description="Rhodanese" evidence="10">
    <location>
        <begin position="743"/>
        <end position="772"/>
    </location>
</feature>
<evidence type="ECO:0000256" key="3">
    <source>
        <dbReference type="ARBA" id="ARBA00022527"/>
    </source>
</evidence>
<dbReference type="PROSITE" id="PS51189">
    <property type="entry name" value="FAT"/>
    <property type="match status" value="1"/>
</dbReference>
<dbReference type="CDD" id="cd10170">
    <property type="entry name" value="ASKHA_NBD_HSP70"/>
    <property type="match status" value="1"/>
</dbReference>
<dbReference type="EC" id="2.7.11.1" evidence="2"/>
<keyword evidence="5" id="KW-0547">Nucleotide-binding</keyword>
<evidence type="ECO:0000256" key="5">
    <source>
        <dbReference type="ARBA" id="ARBA00022741"/>
    </source>
</evidence>
<protein>
    <recommendedName>
        <fullName evidence="2">non-specific serine/threonine protein kinase</fullName>
        <ecNumber evidence="2">2.7.11.1</ecNumber>
    </recommendedName>
</protein>
<dbReference type="Gene3D" id="3.30.420.40">
    <property type="match status" value="2"/>
</dbReference>
<accession>A0ABR0SFY4</accession>
<dbReference type="Pfam" id="PF02259">
    <property type="entry name" value="FAT"/>
    <property type="match status" value="1"/>
</dbReference>
<proteinExistence type="predicted"/>
<dbReference type="Proteomes" id="UP001338125">
    <property type="component" value="Unassembled WGS sequence"/>
</dbReference>
<evidence type="ECO:0000256" key="1">
    <source>
        <dbReference type="ARBA" id="ARBA00004123"/>
    </source>
</evidence>
<dbReference type="SUPFAM" id="SSF48371">
    <property type="entry name" value="ARM repeat"/>
    <property type="match status" value="1"/>
</dbReference>
<dbReference type="InterPro" id="IPR014009">
    <property type="entry name" value="PIK_FAT"/>
</dbReference>
<dbReference type="InterPro" id="IPR056802">
    <property type="entry name" value="ATR-like_M-HEAT"/>
</dbReference>
<organism evidence="12 13">
    <name type="scientific">Cladobotryum mycophilum</name>
    <dbReference type="NCBI Taxonomy" id="491253"/>
    <lineage>
        <taxon>Eukaryota</taxon>
        <taxon>Fungi</taxon>
        <taxon>Dikarya</taxon>
        <taxon>Ascomycota</taxon>
        <taxon>Pezizomycotina</taxon>
        <taxon>Sordariomycetes</taxon>
        <taxon>Hypocreomycetidae</taxon>
        <taxon>Hypocreales</taxon>
        <taxon>Hypocreaceae</taxon>
        <taxon>Cladobotryum</taxon>
    </lineage>
</organism>
<keyword evidence="13" id="KW-1185">Reference proteome</keyword>
<dbReference type="Pfam" id="PF25385">
    <property type="entry name" value="HEAT_MEC1_N"/>
    <property type="match status" value="1"/>
</dbReference>
<dbReference type="InterPro" id="IPR001763">
    <property type="entry name" value="Rhodanese-like_dom"/>
</dbReference>
<gene>
    <name evidence="12" type="ORF">PT974_09356</name>
</gene>
<dbReference type="PROSITE" id="PS50206">
    <property type="entry name" value="RHODANESE_3"/>
    <property type="match status" value="1"/>
</dbReference>
<keyword evidence="9" id="KW-0539">Nucleus</keyword>
<keyword evidence="3" id="KW-0723">Serine/threonine-protein kinase</keyword>
<dbReference type="InterPro" id="IPR013126">
    <property type="entry name" value="Hsp_70_fam"/>
</dbReference>
<evidence type="ECO:0000256" key="6">
    <source>
        <dbReference type="ARBA" id="ARBA00022763"/>
    </source>
</evidence>
<sequence>MSQRRIVVSIDFGTTFSGIAWADTARPEVKHILSDWPSANGVKSSPKVPTELRKVAKGWQWGYQIPESAKRSRFFKLWVLTESMQCTELTFILSKLDEPVKVKKDGESAQELTKIYLSCLHDHFISVLEKRLSPDVVQSTPMDFIVTVPAIWSNTAKQETKNAASMAGFCGNQRITLISEPEAAALYTVKNLSPSVLQIRRRFVVCDAGGGTVDLITYEVTRVDGLEVKEVTEGTGGKCGSSMLNMRFRRYLKQTHGEKYWTNDRLVIAVNEFEAFKRDFSPKGEPLTLRVDPSLGVKRNRFTIPQDDMTNRIIEPIMKDVICLIKEQITMARLPISAIVLVGGFGQSRYLRSRVRDSISSSIHVLQPENGVTAVVKGAIIHGLSQYQPRVANMGIASRVARRSYGTCLMAKYDMLKHDHREVYWSEKEQERVVIEMCWFIRKGESYPEGRPCTIQYQCDVPVLLGHSPQTEINIFSHDGDGPVPMHVDSNTRLVATLYLDLHKIPKSVKAAAGKTKMGWHRYYCLSGVIEAHYGSAMVTYALELGARECSRDYVFAPLSSRRVQLIASNLVQGCQFDSTHPTCDARHAMNDGLNSNRVFLGAAGMAANAVESGPPPSTLAAQLVENISTSSKVSRSDENSELKGLFAVIQRVKDNPDLLKTHSDRIEHNHMLIYVYCRVVLEGIKLDDPFLDRVYVRTESLKAINFLRFTIKETPSVLNSRNNGRGLLFRGLEPLWIWLLPQLLRLLGHSHCIDLEGSIEGFLQYVLLIVARTGTLWKIAPLLGLYLRASLTSLLDHLQDPSLIPSHKDVRMKLELPPSYSLDQVLEQGGQYVPKRLSYSIFSATQALRQCASLARVLAYPLTSQDSAFSSSVSLSENGPWLMDVCLDLRHVQKRWEVSSPSSPIPLIETTLEVIKASALDSDMVSSLRDKACALLVLLCGEMVSAPDELIQTDETGERARSCCCMALIILAQASLKSYSVGRLAASKIVQELNFLSSQYSAVGEDTDVWRCMMLLGQVIRSNLQEVFSESLHPSKFHDEELRECVQELGLKHEQPSEVSNGAKKRKICQEDAGFLPRITQAIYDVLQVPQPSDDDVVMLEQVFLDGFDKSEQASQCLAIELLSRICCFADNSDKTDSSQAISPASVECALCEGGAGSARAIVSPNAKGEVRLIFSKLVRLTSFLESRRPRVAAMIALRRLILHCEDTAFLNLETSGPGQWCLQSLNSSIRELRIAAGRTLAAFMPQKPSRFLDEELLCRNRKNSIALLRSISETDQPLLVETRILAWGQLGRVVTEDELNLILIKLLEYLGSSNNIESAFAFNELLNLAEARRISPRRLFEPFWKSLAYLATKDMVQRPQRSRAIAELLQISVNELLLLIQTHALPWLVLDRRKDVIQKISEARQENETWISLLDNANLAAILSLLMVQETEDIEGFAKSRLDEISPHFHALRLLDILQTEPVLIAIELLKAAGEADSSRKRQIHKALTTMATMMLSPNRETKNKKGNVIGRFLQSHILGLMARLTDVINDSISNYPPVMEQRSCIRALEEMIKLCQAYARLARPQISACLLSAASQDSLREVAISCWASMLKYFDEEDVEALIETTFFIVSRYWSVLNASTIAIAKGMLDYVLQKYEAVIRKYITHLPSLSHIAQLSEIEEKLNTFRPALIPEEALEIFAQRIGHDYSGVVHQALSELVPYLRSNQSALYMSAVSQRPDSVITTLLRALLDCSCKYNGIQVDITRLCVECIGLIGCLDSNQIEAVREQRSIVVLDNFETMDEATDFSIFLLEEVLVPSFLSTTDTKHQGFLSFVIQELLDRCEIKDACTMHNSGMLSGTEIYKKWMGLPESIRDVVTPFLNSRYMVAPMNPPPVDYPIFYPGRSYGNWLRAFVVDLLRKGQHPVADIIFEPLTRVIRVKDLSTAEFLLPYLVLHVLLGPRSSEEEKDRVLGEMKNILQHRPAQDSLYQEKEDMGRFCHIVFRFLDYAMRWIHAKRSSGRLSGTGKETVSRIQGILDGISAEVIAERAIDCNDYARALFHLEQHAQKMEQGKRNPGDRTRLLQRLQDIYANIDEPDGLEGISAHLHVLDINQQILSHKKAGRWTAAQTWYEMQLAAEPDNLDVQLDLLNCLKQAGQHDVLLNHIEGMRTDSISENKIMPFAVEAAWVTGRWENLANFTGRFQGSVIQDFNMSLAGLFYSLHKKCSDTSFRESAAHEMMLKCHVLTDLEIIVGAKMANEDDRSKTMALLNGRLEVIGAYVNDKQYILGIQRAAMELIRPAFADLDISGLWLTSARLARKTNSLHQSFNAVLHASQLGDDAATIENAKLLWRDSHHRKAIQMLQG</sequence>
<comment type="caution">
    <text evidence="12">The sequence shown here is derived from an EMBL/GenBank/DDBJ whole genome shotgun (WGS) entry which is preliminary data.</text>
</comment>
<dbReference type="Pfam" id="PF25030">
    <property type="entry name" value="M-HEAT_ATR"/>
    <property type="match status" value="1"/>
</dbReference>
<comment type="subcellular location">
    <subcellularLocation>
        <location evidence="1">Nucleus</location>
    </subcellularLocation>
</comment>
<dbReference type="EMBL" id="JAVFKD010000014">
    <property type="protein sequence ID" value="KAK5991079.1"/>
    <property type="molecule type" value="Genomic_DNA"/>
</dbReference>
<dbReference type="InterPro" id="IPR016024">
    <property type="entry name" value="ARM-type_fold"/>
</dbReference>
<evidence type="ECO:0000256" key="8">
    <source>
        <dbReference type="ARBA" id="ARBA00022840"/>
    </source>
</evidence>
<evidence type="ECO:0000256" key="2">
    <source>
        <dbReference type="ARBA" id="ARBA00012513"/>
    </source>
</evidence>
<keyword evidence="8" id="KW-0067">ATP-binding</keyword>
<dbReference type="Pfam" id="PF00012">
    <property type="entry name" value="HSP70"/>
    <property type="match status" value="1"/>
</dbReference>
<keyword evidence="6" id="KW-0227">DNA damage</keyword>
<evidence type="ECO:0000259" key="11">
    <source>
        <dbReference type="PROSITE" id="PS51189"/>
    </source>
</evidence>
<dbReference type="PANTHER" id="PTHR14187">
    <property type="entry name" value="ALPHA KINASE/ELONGATION FACTOR 2 KINASE"/>
    <property type="match status" value="1"/>
</dbReference>
<dbReference type="SMART" id="SM00802">
    <property type="entry name" value="UME"/>
    <property type="match status" value="1"/>
</dbReference>